<dbReference type="EMBL" id="VJXY01000007">
    <property type="protein sequence ID" value="MBD6615874.1"/>
    <property type="molecule type" value="Genomic_DNA"/>
</dbReference>
<protein>
    <recommendedName>
        <fullName evidence="4">Lipoprotein</fullName>
    </recommendedName>
</protein>
<feature type="chain" id="PRO_5041232560" description="Lipoprotein" evidence="1">
    <location>
        <begin position="24"/>
        <end position="169"/>
    </location>
</feature>
<feature type="signal peptide" evidence="1">
    <location>
        <begin position="1"/>
        <end position="23"/>
    </location>
</feature>
<evidence type="ECO:0008006" key="4">
    <source>
        <dbReference type="Google" id="ProtNLM"/>
    </source>
</evidence>
<reference evidence="2" key="1">
    <citation type="submission" date="2019-07" db="EMBL/GenBank/DDBJ databases">
        <title>Toxilogical consequences of a new and cryptic species of cyanobacteria (Komarekiella delphini-convector) recovered from the epidermis of a bottlenose dolphin and 1500 ft. in the air.</title>
        <authorList>
            <person name="Brown A.O."/>
            <person name="Dvorak P."/>
            <person name="Villanueva C.D."/>
            <person name="Foss A.J."/>
            <person name="Garvey A.D."/>
            <person name="Gibson Q.A."/>
            <person name="Johansen J.R."/>
            <person name="Casamatta D.A."/>
        </authorList>
    </citation>
    <scope>NUCLEOTIDE SEQUENCE</scope>
    <source>
        <strain evidence="2">SJRDD-AB1</strain>
    </source>
</reference>
<sequence length="169" mass="18309">MILTRKRRILAALLLSVVLLTTACTPKAPGRFDQVQQESSQQKSGQAVAKNATQGEKFNEFFPSAQAGYQSVYTQEKKGFAEAKLKKDGKDLAMLSISDTTSIPTAAAKFSNSTKKIGGYPAVEQGKTQTAVLVGKYQVKVLSRSPSFTASDRANWISKFNLDGLAKLK</sequence>
<evidence type="ECO:0000313" key="2">
    <source>
        <dbReference type="EMBL" id="MBD6615874.1"/>
    </source>
</evidence>
<dbReference type="PROSITE" id="PS51257">
    <property type="entry name" value="PROKAR_LIPOPROTEIN"/>
    <property type="match status" value="1"/>
</dbReference>
<organism evidence="2 3">
    <name type="scientific">Komarekiella delphini-convector SJRDD-AB1</name>
    <dbReference type="NCBI Taxonomy" id="2593771"/>
    <lineage>
        <taxon>Bacteria</taxon>
        <taxon>Bacillati</taxon>
        <taxon>Cyanobacteriota</taxon>
        <taxon>Cyanophyceae</taxon>
        <taxon>Nostocales</taxon>
        <taxon>Nostocaceae</taxon>
        <taxon>Komarekiella</taxon>
        <taxon>Komarekiella delphini-convector</taxon>
    </lineage>
</organism>
<comment type="caution">
    <text evidence="2">The sequence shown here is derived from an EMBL/GenBank/DDBJ whole genome shotgun (WGS) entry which is preliminary data.</text>
</comment>
<evidence type="ECO:0000313" key="3">
    <source>
        <dbReference type="Proteomes" id="UP001165986"/>
    </source>
</evidence>
<dbReference type="AlphaFoldDB" id="A0AA40SV67"/>
<keyword evidence="3" id="KW-1185">Reference proteome</keyword>
<proteinExistence type="predicted"/>
<keyword evidence="1" id="KW-0732">Signal</keyword>
<name>A0AA40SV67_9NOST</name>
<dbReference type="Proteomes" id="UP001165986">
    <property type="component" value="Unassembled WGS sequence"/>
</dbReference>
<accession>A0AA40SV67</accession>
<evidence type="ECO:0000256" key="1">
    <source>
        <dbReference type="SAM" id="SignalP"/>
    </source>
</evidence>
<dbReference type="RefSeq" id="WP_191757125.1">
    <property type="nucleotide sequence ID" value="NZ_VJXY01000007.1"/>
</dbReference>
<gene>
    <name evidence="2" type="ORF">FNW02_08530</name>
</gene>